<keyword evidence="1 3" id="KW-0732">Signal</keyword>
<dbReference type="PANTHER" id="PTHR32099">
    <property type="entry name" value="CYSTEINE-RICH REPEAT SECRETORY PROTEIN"/>
    <property type="match status" value="1"/>
</dbReference>
<evidence type="ECO:0000259" key="4">
    <source>
        <dbReference type="PROSITE" id="PS51473"/>
    </source>
</evidence>
<dbReference type="RefSeq" id="XP_039140633.1">
    <property type="nucleotide sequence ID" value="XM_039284699.1"/>
</dbReference>
<dbReference type="AlphaFoldDB" id="A0AB40CKX5"/>
<dbReference type="PROSITE" id="PS51473">
    <property type="entry name" value="GNK2"/>
    <property type="match status" value="2"/>
</dbReference>
<feature type="signal peptide" evidence="3">
    <location>
        <begin position="1"/>
        <end position="39"/>
    </location>
</feature>
<dbReference type="Proteomes" id="UP001515500">
    <property type="component" value="Chromosome 15"/>
</dbReference>
<dbReference type="CDD" id="cd23509">
    <property type="entry name" value="Gnk2-like"/>
    <property type="match status" value="1"/>
</dbReference>
<evidence type="ECO:0000313" key="5">
    <source>
        <dbReference type="Proteomes" id="UP001515500"/>
    </source>
</evidence>
<dbReference type="GeneID" id="120277856"/>
<dbReference type="Gene3D" id="3.30.430.20">
    <property type="entry name" value="Gnk2 domain, C-X8-C-X2-C motif"/>
    <property type="match status" value="2"/>
</dbReference>
<name>A0AB40CKX5_DIOCR</name>
<organism evidence="5 6">
    <name type="scientific">Dioscorea cayennensis subsp. rotundata</name>
    <name type="common">White Guinea yam</name>
    <name type="synonym">Dioscorea rotundata</name>
    <dbReference type="NCBI Taxonomy" id="55577"/>
    <lineage>
        <taxon>Eukaryota</taxon>
        <taxon>Viridiplantae</taxon>
        <taxon>Streptophyta</taxon>
        <taxon>Embryophyta</taxon>
        <taxon>Tracheophyta</taxon>
        <taxon>Spermatophyta</taxon>
        <taxon>Magnoliopsida</taxon>
        <taxon>Liliopsida</taxon>
        <taxon>Dioscoreales</taxon>
        <taxon>Dioscoreaceae</taxon>
        <taxon>Dioscorea</taxon>
    </lineage>
</organism>
<accession>A0AB40CKX5</accession>
<dbReference type="PANTHER" id="PTHR32099:SF42">
    <property type="entry name" value="CYSTEINE-RICH RECEPTOR-LIKE PROTEIN KINASE 9-RELATED"/>
    <property type="match status" value="1"/>
</dbReference>
<evidence type="ECO:0000256" key="3">
    <source>
        <dbReference type="SAM" id="SignalP"/>
    </source>
</evidence>
<dbReference type="InterPro" id="IPR002902">
    <property type="entry name" value="GNK2"/>
</dbReference>
<feature type="domain" description="Gnk2-homologous" evidence="4">
    <location>
        <begin position="42"/>
        <end position="142"/>
    </location>
</feature>
<evidence type="ECO:0000313" key="6">
    <source>
        <dbReference type="RefSeq" id="XP_039140633.1"/>
    </source>
</evidence>
<keyword evidence="2" id="KW-0677">Repeat</keyword>
<feature type="chain" id="PRO_5044302509" evidence="3">
    <location>
        <begin position="40"/>
        <end position="267"/>
    </location>
</feature>
<dbReference type="InterPro" id="IPR038408">
    <property type="entry name" value="GNK2_sf"/>
</dbReference>
<proteinExistence type="predicted"/>
<sequence length="267" mass="28468">MANPCLSKSPTKMALKSKPLHLLLAQKLLLLFVTTNIYAENDPLLIYCPHVTNYTNTSPFKANLDLLLSDLVSSVPKSPSLFSNSSFGTAYGLAQCHPDNSPSACANCLNHSATAFSILCPFARSAALRFDLCLLRYSDTSFFSSLDVTSFKVLSSASHLTVSNAELQDLIYETRSKTSTTESKFGATIKNLSHSRVASATADCTRDLSDDDCMICLNQAVGILLSDGDSNPLACQVVGLSCALAYVVRSSTVATGVSDPTGNKGNK</sequence>
<evidence type="ECO:0000256" key="1">
    <source>
        <dbReference type="ARBA" id="ARBA00022729"/>
    </source>
</evidence>
<reference evidence="6" key="1">
    <citation type="submission" date="2025-08" db="UniProtKB">
        <authorList>
            <consortium name="RefSeq"/>
        </authorList>
    </citation>
    <scope>IDENTIFICATION</scope>
</reference>
<keyword evidence="5" id="KW-1185">Reference proteome</keyword>
<protein>
    <submittedName>
        <fullName evidence="6">Cysteine-rich receptor-like protein kinase 10</fullName>
    </submittedName>
</protein>
<dbReference type="Pfam" id="PF01657">
    <property type="entry name" value="Stress-antifung"/>
    <property type="match status" value="1"/>
</dbReference>
<feature type="domain" description="Gnk2-homologous" evidence="4">
    <location>
        <begin position="145"/>
        <end position="251"/>
    </location>
</feature>
<evidence type="ECO:0000256" key="2">
    <source>
        <dbReference type="ARBA" id="ARBA00022737"/>
    </source>
</evidence>
<gene>
    <name evidence="6" type="primary">LOC120277856</name>
</gene>